<dbReference type="InterPro" id="IPR000719">
    <property type="entry name" value="Prot_kinase_dom"/>
</dbReference>
<proteinExistence type="predicted"/>
<keyword evidence="2" id="KW-0808">Transferase</keyword>
<dbReference type="GO" id="GO:0043408">
    <property type="term" value="P:regulation of MAPK cascade"/>
    <property type="evidence" value="ECO:0007669"/>
    <property type="project" value="TreeGrafter"/>
</dbReference>
<dbReference type="Pfam" id="PF00069">
    <property type="entry name" value="Pkinase"/>
    <property type="match status" value="1"/>
</dbReference>
<dbReference type="SMART" id="SM00220">
    <property type="entry name" value="S_TKc"/>
    <property type="match status" value="1"/>
</dbReference>
<dbReference type="Proteomes" id="UP000532437">
    <property type="component" value="Unassembled WGS sequence"/>
</dbReference>
<dbReference type="PROSITE" id="PS50011">
    <property type="entry name" value="PROTEIN_KINASE_DOM"/>
    <property type="match status" value="1"/>
</dbReference>
<dbReference type="PROSITE" id="PS00109">
    <property type="entry name" value="PROTEIN_KINASE_TYR"/>
    <property type="match status" value="1"/>
</dbReference>
<feature type="non-terminal residue" evidence="2">
    <location>
        <position position="1"/>
    </location>
</feature>
<keyword evidence="3" id="KW-1185">Reference proteome</keyword>
<comment type="caution">
    <text evidence="2">The sequence shown here is derived from an EMBL/GenBank/DDBJ whole genome shotgun (WGS) entry which is preliminary data.</text>
</comment>
<dbReference type="InterPro" id="IPR050285">
    <property type="entry name" value="STE20_Ser/Thr_kinase"/>
</dbReference>
<dbReference type="InterPro" id="IPR008266">
    <property type="entry name" value="Tyr_kinase_AS"/>
</dbReference>
<organism evidence="2 3">
    <name type="scientific">Erythrocercus mccallii</name>
    <dbReference type="NCBI Taxonomy" id="107208"/>
    <lineage>
        <taxon>Eukaryota</taxon>
        <taxon>Metazoa</taxon>
        <taxon>Chordata</taxon>
        <taxon>Craniata</taxon>
        <taxon>Vertebrata</taxon>
        <taxon>Euteleostomi</taxon>
        <taxon>Archelosauria</taxon>
        <taxon>Archosauria</taxon>
        <taxon>Dinosauria</taxon>
        <taxon>Saurischia</taxon>
        <taxon>Theropoda</taxon>
        <taxon>Coelurosauria</taxon>
        <taxon>Aves</taxon>
        <taxon>Neognathae</taxon>
        <taxon>Neoaves</taxon>
        <taxon>Telluraves</taxon>
        <taxon>Australaves</taxon>
        <taxon>Passeriformes</taxon>
        <taxon>Corvoidea</taxon>
        <taxon>Dicruridae</taxon>
        <taxon>Erythrocercus</taxon>
    </lineage>
</organism>
<dbReference type="PANTHER" id="PTHR48015">
    <property type="entry name" value="SERINE/THREONINE-PROTEIN KINASE TAO"/>
    <property type="match status" value="1"/>
</dbReference>
<dbReference type="InterPro" id="IPR011009">
    <property type="entry name" value="Kinase-like_dom_sf"/>
</dbReference>
<dbReference type="GO" id="GO:0005737">
    <property type="term" value="C:cytoplasm"/>
    <property type="evidence" value="ECO:0007669"/>
    <property type="project" value="TreeGrafter"/>
</dbReference>
<dbReference type="GO" id="GO:0050770">
    <property type="term" value="P:regulation of axonogenesis"/>
    <property type="evidence" value="ECO:0007669"/>
    <property type="project" value="TreeGrafter"/>
</dbReference>
<name>A0A7K5Q6G7_9CORV</name>
<evidence type="ECO:0000259" key="1">
    <source>
        <dbReference type="PROSITE" id="PS50011"/>
    </source>
</evidence>
<feature type="domain" description="Protein kinase" evidence="1">
    <location>
        <begin position="1"/>
        <end position="146"/>
    </location>
</feature>
<gene>
    <name evidence="2" type="primary">Pak1_3</name>
    <name evidence="2" type="ORF">ERYMCC_R08972</name>
</gene>
<dbReference type="PANTHER" id="PTHR48015:SF30">
    <property type="entry name" value="SERINE_THREONINE-PROTEIN KINASE PAK 3"/>
    <property type="match status" value="1"/>
</dbReference>
<dbReference type="GO" id="GO:0032956">
    <property type="term" value="P:regulation of actin cytoskeleton organization"/>
    <property type="evidence" value="ECO:0007669"/>
    <property type="project" value="TreeGrafter"/>
</dbReference>
<evidence type="ECO:0000313" key="2">
    <source>
        <dbReference type="EMBL" id="NWT62338.1"/>
    </source>
</evidence>
<keyword evidence="2" id="KW-0418">Kinase</keyword>
<feature type="non-terminal residue" evidence="2">
    <location>
        <position position="146"/>
    </location>
</feature>
<dbReference type="GO" id="GO:0004674">
    <property type="term" value="F:protein serine/threonine kinase activity"/>
    <property type="evidence" value="ECO:0007669"/>
    <property type="project" value="TreeGrafter"/>
</dbReference>
<dbReference type="SUPFAM" id="SSF56112">
    <property type="entry name" value="Protein kinase-like (PK-like)"/>
    <property type="match status" value="1"/>
</dbReference>
<dbReference type="EMBL" id="VZRG01005006">
    <property type="protein sequence ID" value="NWT62338.1"/>
    <property type="molecule type" value="Genomic_DNA"/>
</dbReference>
<protein>
    <submittedName>
        <fullName evidence="2">PAK1 kinase</fullName>
    </submittedName>
</protein>
<sequence length="146" mass="16551">QCLQGLDFLHSNHMIHRDVRSWNILLRTNSSLKLGQYILGQVQHSRDVGLSSAAGNSGWMAPEVMTGQPYSLKVDLWSFGVMGIEMVEREVPYWNETPVSPQLLMATGGRPKLRQPNLSLAWLHDFLICCLQTDEARCWSAKELLQ</sequence>
<dbReference type="Gene3D" id="1.10.510.10">
    <property type="entry name" value="Transferase(Phosphotransferase) domain 1"/>
    <property type="match status" value="1"/>
</dbReference>
<dbReference type="AlphaFoldDB" id="A0A7K5Q6G7"/>
<dbReference type="GO" id="GO:0005524">
    <property type="term" value="F:ATP binding"/>
    <property type="evidence" value="ECO:0007669"/>
    <property type="project" value="InterPro"/>
</dbReference>
<evidence type="ECO:0000313" key="3">
    <source>
        <dbReference type="Proteomes" id="UP000532437"/>
    </source>
</evidence>
<accession>A0A7K5Q6G7</accession>
<dbReference type="GO" id="GO:0035556">
    <property type="term" value="P:intracellular signal transduction"/>
    <property type="evidence" value="ECO:0007669"/>
    <property type="project" value="TreeGrafter"/>
</dbReference>
<reference evidence="2 3" key="1">
    <citation type="submission" date="2019-09" db="EMBL/GenBank/DDBJ databases">
        <title>Bird 10,000 Genomes (B10K) Project - Family phase.</title>
        <authorList>
            <person name="Zhang G."/>
        </authorList>
    </citation>
    <scope>NUCLEOTIDE SEQUENCE [LARGE SCALE GENOMIC DNA]</scope>
    <source>
        <strain evidence="2">B10K-DU-002-60</strain>
        <tissue evidence="2">Muscle</tissue>
    </source>
</reference>